<accession>A0A6J6IZH6</accession>
<protein>
    <submittedName>
        <fullName evidence="2">Unannotated protein</fullName>
    </submittedName>
</protein>
<dbReference type="EMBL" id="CAEZVP010000035">
    <property type="protein sequence ID" value="CAB4629980.1"/>
    <property type="molecule type" value="Genomic_DNA"/>
</dbReference>
<feature type="compositionally biased region" description="Polar residues" evidence="1">
    <location>
        <begin position="1"/>
        <end position="14"/>
    </location>
</feature>
<evidence type="ECO:0000256" key="1">
    <source>
        <dbReference type="SAM" id="MobiDB-lite"/>
    </source>
</evidence>
<organism evidence="2">
    <name type="scientific">freshwater metagenome</name>
    <dbReference type="NCBI Taxonomy" id="449393"/>
    <lineage>
        <taxon>unclassified sequences</taxon>
        <taxon>metagenomes</taxon>
        <taxon>ecological metagenomes</taxon>
    </lineage>
</organism>
<proteinExistence type="predicted"/>
<evidence type="ECO:0000313" key="2">
    <source>
        <dbReference type="EMBL" id="CAB4629980.1"/>
    </source>
</evidence>
<feature type="region of interest" description="Disordered" evidence="1">
    <location>
        <begin position="1"/>
        <end position="20"/>
    </location>
</feature>
<reference evidence="2" key="1">
    <citation type="submission" date="2020-05" db="EMBL/GenBank/DDBJ databases">
        <authorList>
            <person name="Chiriac C."/>
            <person name="Salcher M."/>
            <person name="Ghai R."/>
            <person name="Kavagutti S V."/>
        </authorList>
    </citation>
    <scope>NUCLEOTIDE SEQUENCE</scope>
</reference>
<name>A0A6J6IZH6_9ZZZZ</name>
<gene>
    <name evidence="2" type="ORF">UFOPK2046_00304</name>
</gene>
<dbReference type="AlphaFoldDB" id="A0A6J6IZH6"/>
<sequence length="104" mass="10807">MKSNEESIPSNAPNRSPRIAPIPVTLESKSLACAYSVASSRKVSINSGSTGLPSGNKSVATLELNGRLANIAFPSCEGMAKICSPGFKYAEIGTSLVPMFFAPS</sequence>